<evidence type="ECO:0008006" key="4">
    <source>
        <dbReference type="Google" id="ProtNLM"/>
    </source>
</evidence>
<evidence type="ECO:0000313" key="3">
    <source>
        <dbReference type="Proteomes" id="UP000647416"/>
    </source>
</evidence>
<protein>
    <recommendedName>
        <fullName evidence="4">Dockerin domain-containing protein</fullName>
    </recommendedName>
</protein>
<evidence type="ECO:0000313" key="2">
    <source>
        <dbReference type="EMBL" id="MBC8597107.1"/>
    </source>
</evidence>
<dbReference type="RefSeq" id="WP_262432439.1">
    <property type="nucleotide sequence ID" value="NZ_JACRTE010000014.1"/>
</dbReference>
<dbReference type="PROSITE" id="PS00018">
    <property type="entry name" value="EF_HAND_1"/>
    <property type="match status" value="1"/>
</dbReference>
<feature type="signal peptide" evidence="1">
    <location>
        <begin position="1"/>
        <end position="27"/>
    </location>
</feature>
<keyword evidence="1" id="KW-0732">Signal</keyword>
<dbReference type="AlphaFoldDB" id="A0A926FD97"/>
<organism evidence="2 3">
    <name type="scientific">Qingrenia yutianensis</name>
    <dbReference type="NCBI Taxonomy" id="2763676"/>
    <lineage>
        <taxon>Bacteria</taxon>
        <taxon>Bacillati</taxon>
        <taxon>Bacillota</taxon>
        <taxon>Clostridia</taxon>
        <taxon>Eubacteriales</taxon>
        <taxon>Oscillospiraceae</taxon>
        <taxon>Qingrenia</taxon>
    </lineage>
</organism>
<sequence length="1010" mass="106599">MKTFNKVISLVTVIVFVFSMMAVPAFATGREGFPTVTGNENLTVTYYSDSALTNEIKNAEPNSVVYAKVTANVPSGTFASLDVNLAVENATIDEDISSFSIAGLARDTSVGNTINSARNGANIYIGLDSEGGGSYNSPTNYEELSVDPSYMDLAGSTSFAVTTYKLTVGASGTVKFTNSGESAGMGCGIDIGGIDFDFETGEGSGDPIVEQVTVVDTGLAIGGSTPAEKQVSFKATFDETKEYSHKLSAADLEDAIAKDITVVKTVDGTQGTDNIIADLKVDFDHENHKFTINFANGVGEGEVLATGAAATATFTYKLTEAVVDYTYDHVEFNGAKVEGGRVETAYDAKYLDDTTLKNAFVVYGKKTVDGVATEEVVAVPADKGHVNIGRSATSNEVSIFVYFKGANIESITLGFTDVPVDYSNVKAELTTTEFANNTDAATVKAAVKVTATKTQGVIKTDNITLTLGTDYDVEIYGNPANVTENGYVTVTLKGEFAEKELTPLDGKLIFGVTPDTIEYKDYVIEFEGGNTTFLATATDEDIKGKMTVKADKYVNSSKIGTEEVAPANFESVVIERSTGLVTVTLKAGEPYKGETVTATITLKDVIEYRNVRATMSTRMFPAGATDETIKGALTIVADKYVNNVLDGAEQSALPADEYTVAIDTVDANNKTVKITYSEKCISVADAYKEFAVAVGISANAKITLSPAGTVNKGEDFNAAISVEGLGTNKVYAAVIKISANTGTGTGTLVSFTPAAGYDKHSEDMENGTVTVIRNAGGTAADVLGTFTIKAAADKDAEIVVKVETLKLTTVEGDDIANLPSFTGDEERIIVTEVVVPTTAKINASFDIKTLGDVTSAKDKFKAGLKVTKGTDVVTVPAENIVVTEKKVELKDLEVEAGVYKVSVDVPGYTKAEVEIKVIYDSETNTMNVTSSATGREAIYAGDVDGNGSINAKDYADLVAKIGQAAAENVNCDLYTKDGEANISVNDIITMVYEFETYFGATITSAGLIVE</sequence>
<evidence type="ECO:0000256" key="1">
    <source>
        <dbReference type="SAM" id="SignalP"/>
    </source>
</evidence>
<accession>A0A926FD97</accession>
<keyword evidence="3" id="KW-1185">Reference proteome</keyword>
<feature type="chain" id="PRO_5037554176" description="Dockerin domain-containing protein" evidence="1">
    <location>
        <begin position="28"/>
        <end position="1010"/>
    </location>
</feature>
<gene>
    <name evidence="2" type="ORF">H8706_09535</name>
</gene>
<proteinExistence type="predicted"/>
<dbReference type="Proteomes" id="UP000647416">
    <property type="component" value="Unassembled WGS sequence"/>
</dbReference>
<dbReference type="InterPro" id="IPR018247">
    <property type="entry name" value="EF_Hand_1_Ca_BS"/>
</dbReference>
<name>A0A926FD97_9FIRM</name>
<dbReference type="EMBL" id="JACRTE010000014">
    <property type="protein sequence ID" value="MBC8597107.1"/>
    <property type="molecule type" value="Genomic_DNA"/>
</dbReference>
<comment type="caution">
    <text evidence="2">The sequence shown here is derived from an EMBL/GenBank/DDBJ whole genome shotgun (WGS) entry which is preliminary data.</text>
</comment>
<reference evidence="2" key="1">
    <citation type="submission" date="2020-08" db="EMBL/GenBank/DDBJ databases">
        <title>Genome public.</title>
        <authorList>
            <person name="Liu C."/>
            <person name="Sun Q."/>
        </authorList>
    </citation>
    <scope>NUCLEOTIDE SEQUENCE</scope>
    <source>
        <strain evidence="2">NSJ-50</strain>
    </source>
</reference>